<dbReference type="Proteomes" id="UP000199375">
    <property type="component" value="Unassembled WGS sequence"/>
</dbReference>
<dbReference type="EMBL" id="FMCW01000032">
    <property type="protein sequence ID" value="SCF14018.1"/>
    <property type="molecule type" value="Genomic_DNA"/>
</dbReference>
<gene>
    <name evidence="1" type="ORF">GA0070558_13256</name>
</gene>
<sequence length="54" mass="6166">MIATVSRVLAGREGDAALIQDGNHLLLTRTNSVTHLHHRDDWWDHYHLTHLITG</sequence>
<evidence type="ECO:0000313" key="1">
    <source>
        <dbReference type="EMBL" id="SCF14018.1"/>
    </source>
</evidence>
<name>A0A1C4XZY9_9ACTN</name>
<dbReference type="AlphaFoldDB" id="A0A1C4XZY9"/>
<proteinExistence type="predicted"/>
<dbReference type="InterPro" id="IPR049799">
    <property type="entry name" value="SitI3-like"/>
</dbReference>
<protein>
    <submittedName>
        <fullName evidence="1">Uncharacterized protein</fullName>
    </submittedName>
</protein>
<accession>A0A1C4XZY9</accession>
<organism evidence="1 2">
    <name type="scientific">Micromonospora haikouensis</name>
    <dbReference type="NCBI Taxonomy" id="686309"/>
    <lineage>
        <taxon>Bacteria</taxon>
        <taxon>Bacillati</taxon>
        <taxon>Actinomycetota</taxon>
        <taxon>Actinomycetes</taxon>
        <taxon>Micromonosporales</taxon>
        <taxon>Micromonosporaceae</taxon>
        <taxon>Micromonospora</taxon>
    </lineage>
</organism>
<dbReference type="NCBIfam" id="NF040657">
    <property type="entry name" value="immun_SitI3"/>
    <property type="match status" value="1"/>
</dbReference>
<evidence type="ECO:0000313" key="2">
    <source>
        <dbReference type="Proteomes" id="UP000199375"/>
    </source>
</evidence>
<reference evidence="1 2" key="1">
    <citation type="submission" date="2016-06" db="EMBL/GenBank/DDBJ databases">
        <authorList>
            <person name="Kjaerup R.B."/>
            <person name="Dalgaard T.S."/>
            <person name="Juul-Madsen H.R."/>
        </authorList>
    </citation>
    <scope>NUCLEOTIDE SEQUENCE [LARGE SCALE GENOMIC DNA]</scope>
    <source>
        <strain evidence="1 2">DSM 45626</strain>
    </source>
</reference>